<evidence type="ECO:0000313" key="6">
    <source>
        <dbReference type="Proteomes" id="UP000515152"/>
    </source>
</evidence>
<evidence type="ECO:0000256" key="4">
    <source>
        <dbReference type="ARBA" id="ARBA00023136"/>
    </source>
</evidence>
<keyword evidence="6" id="KW-1185">Reference proteome</keyword>
<evidence type="ECO:0000256" key="1">
    <source>
        <dbReference type="ARBA" id="ARBA00004141"/>
    </source>
</evidence>
<keyword evidence="4 5" id="KW-0472">Membrane</keyword>
<dbReference type="GeneID" id="122129166"/>
<dbReference type="PANTHER" id="PTHR19282:SF561">
    <property type="entry name" value="TETRASPANIN"/>
    <property type="match status" value="1"/>
</dbReference>
<feature type="transmembrane region" description="Helical" evidence="5">
    <location>
        <begin position="113"/>
        <end position="136"/>
    </location>
</feature>
<protein>
    <submittedName>
        <fullName evidence="7">Tetraspanin-18-like</fullName>
    </submittedName>
</protein>
<evidence type="ECO:0000313" key="7">
    <source>
        <dbReference type="RefSeq" id="XP_042560152.1"/>
    </source>
</evidence>
<dbReference type="Pfam" id="PF00335">
    <property type="entry name" value="Tetraspanin"/>
    <property type="match status" value="1"/>
</dbReference>
<dbReference type="InterPro" id="IPR018499">
    <property type="entry name" value="Tetraspanin/Peripherin"/>
</dbReference>
<sequence>MCCSEILKIINGAIFLVGAALLGLGVSVMRDSKELCYLLIGLSAALILMGFLGNCGPVKKSRCMLLTYFIIVLIIFIAEVAGGIAIISQPSTTKVPVSPFQKIVAMIRDNAGVAGATAGAVFAVEVAAMVGVMILYQKAD</sequence>
<name>A0A8M1K8G0_CLUHA</name>
<feature type="transmembrane region" description="Helical" evidence="5">
    <location>
        <begin position="35"/>
        <end position="53"/>
    </location>
</feature>
<feature type="transmembrane region" description="Helical" evidence="5">
    <location>
        <begin position="65"/>
        <end position="87"/>
    </location>
</feature>
<evidence type="ECO:0000256" key="3">
    <source>
        <dbReference type="ARBA" id="ARBA00022989"/>
    </source>
</evidence>
<keyword evidence="2 5" id="KW-0812">Transmembrane</keyword>
<dbReference type="AlphaFoldDB" id="A0A8M1K8G0"/>
<reference evidence="7" key="1">
    <citation type="submission" date="2025-08" db="UniProtKB">
        <authorList>
            <consortium name="RefSeq"/>
        </authorList>
    </citation>
    <scope>IDENTIFICATION</scope>
</reference>
<dbReference type="Proteomes" id="UP000515152">
    <property type="component" value="Unplaced"/>
</dbReference>
<accession>A0A8M1K8G0</accession>
<dbReference type="RefSeq" id="XP_042560152.1">
    <property type="nucleotide sequence ID" value="XM_042704218.1"/>
</dbReference>
<dbReference type="KEGG" id="char:122129166"/>
<evidence type="ECO:0000256" key="2">
    <source>
        <dbReference type="ARBA" id="ARBA00022692"/>
    </source>
</evidence>
<dbReference type="GO" id="GO:0005886">
    <property type="term" value="C:plasma membrane"/>
    <property type="evidence" value="ECO:0007669"/>
    <property type="project" value="TreeGrafter"/>
</dbReference>
<organism evidence="6 7">
    <name type="scientific">Clupea harengus</name>
    <name type="common">Atlantic herring</name>
    <dbReference type="NCBI Taxonomy" id="7950"/>
    <lineage>
        <taxon>Eukaryota</taxon>
        <taxon>Metazoa</taxon>
        <taxon>Chordata</taxon>
        <taxon>Craniata</taxon>
        <taxon>Vertebrata</taxon>
        <taxon>Euteleostomi</taxon>
        <taxon>Actinopterygii</taxon>
        <taxon>Neopterygii</taxon>
        <taxon>Teleostei</taxon>
        <taxon>Clupei</taxon>
        <taxon>Clupeiformes</taxon>
        <taxon>Clupeoidei</taxon>
        <taxon>Clupeidae</taxon>
        <taxon>Clupea</taxon>
    </lineage>
</organism>
<evidence type="ECO:0000256" key="5">
    <source>
        <dbReference type="SAM" id="Phobius"/>
    </source>
</evidence>
<proteinExistence type="predicted"/>
<gene>
    <name evidence="7" type="primary">LOC122129166</name>
</gene>
<dbReference type="PANTHER" id="PTHR19282">
    <property type="entry name" value="TETRASPANIN"/>
    <property type="match status" value="1"/>
</dbReference>
<feature type="transmembrane region" description="Helical" evidence="5">
    <location>
        <begin position="9"/>
        <end position="29"/>
    </location>
</feature>
<comment type="subcellular location">
    <subcellularLocation>
        <location evidence="1">Membrane</location>
        <topology evidence="1">Multi-pass membrane protein</topology>
    </subcellularLocation>
</comment>
<dbReference type="OrthoDB" id="438211at2759"/>
<keyword evidence="3 5" id="KW-1133">Transmembrane helix</keyword>